<keyword evidence="7" id="KW-1185">Reference proteome</keyword>
<dbReference type="GO" id="GO:0000976">
    <property type="term" value="F:transcription cis-regulatory region binding"/>
    <property type="evidence" value="ECO:0007669"/>
    <property type="project" value="TreeGrafter"/>
</dbReference>
<evidence type="ECO:0000313" key="7">
    <source>
        <dbReference type="Proteomes" id="UP000051655"/>
    </source>
</evidence>
<keyword evidence="3" id="KW-0238">DNA-binding</keyword>
<reference evidence="6 7" key="1">
    <citation type="journal article" date="2015" name="Genome Announc.">
        <title>Expanding the biotechnology potential of lactobacilli through comparative genomics of 213 strains and associated genera.</title>
        <authorList>
            <person name="Sun Z."/>
            <person name="Harris H.M."/>
            <person name="McCann A."/>
            <person name="Guo C."/>
            <person name="Argimon S."/>
            <person name="Zhang W."/>
            <person name="Yang X."/>
            <person name="Jeffery I.B."/>
            <person name="Cooney J.C."/>
            <person name="Kagawa T.F."/>
            <person name="Liu W."/>
            <person name="Song Y."/>
            <person name="Salvetti E."/>
            <person name="Wrobel A."/>
            <person name="Rasinkangas P."/>
            <person name="Parkhill J."/>
            <person name="Rea M.C."/>
            <person name="O'Sullivan O."/>
            <person name="Ritari J."/>
            <person name="Douillard F.P."/>
            <person name="Paul Ross R."/>
            <person name="Yang R."/>
            <person name="Briner A.E."/>
            <person name="Felis G.E."/>
            <person name="de Vos W.M."/>
            <person name="Barrangou R."/>
            <person name="Klaenhammer T.R."/>
            <person name="Caufield P.W."/>
            <person name="Cui Y."/>
            <person name="Zhang H."/>
            <person name="O'Toole P.W."/>
        </authorList>
    </citation>
    <scope>NUCLEOTIDE SEQUENCE [LARGE SCALE GENOMIC DNA]</scope>
    <source>
        <strain evidence="6 7">DSM 20593</strain>
    </source>
</reference>
<sequence>METNMFELFETFITVYETKSFTRAAQHLFISQPTVSVRIQKLEGELQTPLFTRDQNHRVRPTEAATMLYPQALEYLANWEQVQMQIRQRSLAKTSFKIAVSHSAATSVMPEIFKKLQPFLPELNLTINMQNSEKVFQLVADHDIHFGIIEKPIRGDLTQSFPLFSDELVLAGYPKTQTFFIREAGSGVSHYTQQFLKTNPFPIEHIIPMNSNDMIIAHLKAGLGASLISKRFVTDSLPYQYLSDQYQRIFYGLAYLDEHDPLVLKIIDLLKYSYPFQNNAAAK</sequence>
<keyword evidence="4" id="KW-0804">Transcription</keyword>
<evidence type="ECO:0000313" key="6">
    <source>
        <dbReference type="EMBL" id="KRN74861.1"/>
    </source>
</evidence>
<dbReference type="PANTHER" id="PTHR30126:SF40">
    <property type="entry name" value="HTH-TYPE TRANSCRIPTIONAL REGULATOR GLTR"/>
    <property type="match status" value="1"/>
</dbReference>
<feature type="domain" description="HTH lysR-type" evidence="5">
    <location>
        <begin position="1"/>
        <end position="62"/>
    </location>
</feature>
<keyword evidence="2" id="KW-0805">Transcription regulation</keyword>
<evidence type="ECO:0000256" key="3">
    <source>
        <dbReference type="ARBA" id="ARBA00023125"/>
    </source>
</evidence>
<dbReference type="STRING" id="1616.IV73_GL000984"/>
<evidence type="ECO:0000256" key="2">
    <source>
        <dbReference type="ARBA" id="ARBA00023015"/>
    </source>
</evidence>
<dbReference type="PATRIC" id="fig|1616.3.peg.1004"/>
<name>A0A0R2JLQ6_9LACO</name>
<evidence type="ECO:0000256" key="4">
    <source>
        <dbReference type="ARBA" id="ARBA00023163"/>
    </source>
</evidence>
<dbReference type="AlphaFoldDB" id="A0A0R2JLQ6"/>
<dbReference type="FunFam" id="1.10.10.10:FF:000001">
    <property type="entry name" value="LysR family transcriptional regulator"/>
    <property type="match status" value="1"/>
</dbReference>
<dbReference type="Pfam" id="PF00126">
    <property type="entry name" value="HTH_1"/>
    <property type="match status" value="1"/>
</dbReference>
<proteinExistence type="inferred from homology"/>
<evidence type="ECO:0000259" key="5">
    <source>
        <dbReference type="PROSITE" id="PS50931"/>
    </source>
</evidence>
<dbReference type="InterPro" id="IPR000847">
    <property type="entry name" value="LysR_HTH_N"/>
</dbReference>
<dbReference type="EMBL" id="JQBP01000004">
    <property type="protein sequence ID" value="KRN74861.1"/>
    <property type="molecule type" value="Genomic_DNA"/>
</dbReference>
<evidence type="ECO:0000256" key="1">
    <source>
        <dbReference type="ARBA" id="ARBA00009437"/>
    </source>
</evidence>
<dbReference type="Proteomes" id="UP000051655">
    <property type="component" value="Unassembled WGS sequence"/>
</dbReference>
<comment type="similarity">
    <text evidence="1">Belongs to the LysR transcriptional regulatory family.</text>
</comment>
<dbReference type="InterPro" id="IPR036390">
    <property type="entry name" value="WH_DNA-bd_sf"/>
</dbReference>
<dbReference type="InterPro" id="IPR036388">
    <property type="entry name" value="WH-like_DNA-bd_sf"/>
</dbReference>
<dbReference type="SUPFAM" id="SSF53850">
    <property type="entry name" value="Periplasmic binding protein-like II"/>
    <property type="match status" value="1"/>
</dbReference>
<dbReference type="Pfam" id="PF03466">
    <property type="entry name" value="LysR_substrate"/>
    <property type="match status" value="1"/>
</dbReference>
<dbReference type="InterPro" id="IPR005119">
    <property type="entry name" value="LysR_subst-bd"/>
</dbReference>
<accession>A0A0R2JLQ6</accession>
<comment type="caution">
    <text evidence="6">The sequence shown here is derived from an EMBL/GenBank/DDBJ whole genome shotgun (WGS) entry which is preliminary data.</text>
</comment>
<dbReference type="Gene3D" id="3.40.190.10">
    <property type="entry name" value="Periplasmic binding protein-like II"/>
    <property type="match status" value="2"/>
</dbReference>
<dbReference type="PROSITE" id="PS50931">
    <property type="entry name" value="HTH_LYSR"/>
    <property type="match status" value="1"/>
</dbReference>
<dbReference type="PANTHER" id="PTHR30126">
    <property type="entry name" value="HTH-TYPE TRANSCRIPTIONAL REGULATOR"/>
    <property type="match status" value="1"/>
</dbReference>
<dbReference type="Gene3D" id="1.10.10.10">
    <property type="entry name" value="Winged helix-like DNA-binding domain superfamily/Winged helix DNA-binding domain"/>
    <property type="match status" value="1"/>
</dbReference>
<gene>
    <name evidence="6" type="ORF">IV73_GL000984</name>
</gene>
<dbReference type="SUPFAM" id="SSF46785">
    <property type="entry name" value="Winged helix' DNA-binding domain"/>
    <property type="match status" value="1"/>
</dbReference>
<dbReference type="PRINTS" id="PR00039">
    <property type="entry name" value="HTHLYSR"/>
</dbReference>
<dbReference type="GO" id="GO:0003700">
    <property type="term" value="F:DNA-binding transcription factor activity"/>
    <property type="evidence" value="ECO:0007669"/>
    <property type="project" value="InterPro"/>
</dbReference>
<organism evidence="6 7">
    <name type="scientific">Weissella kandleri</name>
    <dbReference type="NCBI Taxonomy" id="1616"/>
    <lineage>
        <taxon>Bacteria</taxon>
        <taxon>Bacillati</taxon>
        <taxon>Bacillota</taxon>
        <taxon>Bacilli</taxon>
        <taxon>Lactobacillales</taxon>
        <taxon>Lactobacillaceae</taxon>
        <taxon>Weissella</taxon>
    </lineage>
</organism>
<protein>
    <recommendedName>
        <fullName evidence="5">HTH lysR-type domain-containing protein</fullName>
    </recommendedName>
</protein>